<dbReference type="Proteomes" id="UP000799766">
    <property type="component" value="Unassembled WGS sequence"/>
</dbReference>
<keyword evidence="3" id="KW-1185">Reference proteome</keyword>
<gene>
    <name evidence="2" type="ORF">BDY21DRAFT_171298</name>
</gene>
<proteinExistence type="predicted"/>
<reference evidence="2" key="1">
    <citation type="journal article" date="2020" name="Stud. Mycol.">
        <title>101 Dothideomycetes genomes: a test case for predicting lifestyles and emergence of pathogens.</title>
        <authorList>
            <person name="Haridas S."/>
            <person name="Albert R."/>
            <person name="Binder M."/>
            <person name="Bloem J."/>
            <person name="Labutti K."/>
            <person name="Salamov A."/>
            <person name="Andreopoulos B."/>
            <person name="Baker S."/>
            <person name="Barry K."/>
            <person name="Bills G."/>
            <person name="Bluhm B."/>
            <person name="Cannon C."/>
            <person name="Castanera R."/>
            <person name="Culley D."/>
            <person name="Daum C."/>
            <person name="Ezra D."/>
            <person name="Gonzalez J."/>
            <person name="Henrissat B."/>
            <person name="Kuo A."/>
            <person name="Liang C."/>
            <person name="Lipzen A."/>
            <person name="Lutzoni F."/>
            <person name="Magnuson J."/>
            <person name="Mondo S."/>
            <person name="Nolan M."/>
            <person name="Ohm R."/>
            <person name="Pangilinan J."/>
            <person name="Park H.-J."/>
            <person name="Ramirez L."/>
            <person name="Alfaro M."/>
            <person name="Sun H."/>
            <person name="Tritt A."/>
            <person name="Yoshinaga Y."/>
            <person name="Zwiers L.-H."/>
            <person name="Turgeon B."/>
            <person name="Goodwin S."/>
            <person name="Spatafora J."/>
            <person name="Crous P."/>
            <person name="Grigoriev I."/>
        </authorList>
    </citation>
    <scope>NUCLEOTIDE SEQUENCE</scope>
    <source>
        <strain evidence="2">ATCC 16933</strain>
    </source>
</reference>
<dbReference type="EMBL" id="MU001673">
    <property type="protein sequence ID" value="KAF2460681.1"/>
    <property type="molecule type" value="Genomic_DNA"/>
</dbReference>
<organism evidence="2 3">
    <name type="scientific">Lineolata rhizophorae</name>
    <dbReference type="NCBI Taxonomy" id="578093"/>
    <lineage>
        <taxon>Eukaryota</taxon>
        <taxon>Fungi</taxon>
        <taxon>Dikarya</taxon>
        <taxon>Ascomycota</taxon>
        <taxon>Pezizomycotina</taxon>
        <taxon>Dothideomycetes</taxon>
        <taxon>Dothideomycetes incertae sedis</taxon>
        <taxon>Lineolatales</taxon>
        <taxon>Lineolataceae</taxon>
        <taxon>Lineolata</taxon>
    </lineage>
</organism>
<name>A0A6A6P9L8_9PEZI</name>
<protein>
    <submittedName>
        <fullName evidence="2">Uncharacterized protein</fullName>
    </submittedName>
</protein>
<accession>A0A6A6P9L8</accession>
<evidence type="ECO:0000313" key="2">
    <source>
        <dbReference type="EMBL" id="KAF2460681.1"/>
    </source>
</evidence>
<dbReference type="AlphaFoldDB" id="A0A6A6P9L8"/>
<sequence>MAPALRKDAHATPTLQLLRHRLIHLLMADPRGDRKGAALEPVLQPALDPAILAHLVPTRQLPHGRQALERLLQQDLVLAPDLGDGGAGGRLADLGQHEQAADLEGRVLEVGADAAHEAGRVVGVRQVEAAAGRLDQVEGSPHGHGAGQPREEADPAPLHRFLGDEEGDAPAGFLADGAHHDEGVDELGRSGRAIVSCCVPFLLSMPLCLFGTKRCYVF</sequence>
<feature type="region of interest" description="Disordered" evidence="1">
    <location>
        <begin position="134"/>
        <end position="155"/>
    </location>
</feature>
<evidence type="ECO:0000256" key="1">
    <source>
        <dbReference type="SAM" id="MobiDB-lite"/>
    </source>
</evidence>
<evidence type="ECO:0000313" key="3">
    <source>
        <dbReference type="Proteomes" id="UP000799766"/>
    </source>
</evidence>